<protein>
    <recommendedName>
        <fullName evidence="4">Spondin domain-containing protein</fullName>
    </recommendedName>
</protein>
<evidence type="ECO:0000313" key="2">
    <source>
        <dbReference type="EMBL" id="GHO82947.1"/>
    </source>
</evidence>
<gene>
    <name evidence="2" type="ORF">KSZ_09530</name>
</gene>
<keyword evidence="1" id="KW-0472">Membrane</keyword>
<dbReference type="Proteomes" id="UP000635565">
    <property type="component" value="Unassembled WGS sequence"/>
</dbReference>
<evidence type="ECO:0008006" key="4">
    <source>
        <dbReference type="Google" id="ProtNLM"/>
    </source>
</evidence>
<keyword evidence="1" id="KW-0812">Transmembrane</keyword>
<name>A0ABQ3V9Y5_9CHLR</name>
<keyword evidence="1" id="KW-1133">Transmembrane helix</keyword>
<evidence type="ECO:0000256" key="1">
    <source>
        <dbReference type="SAM" id="Phobius"/>
    </source>
</evidence>
<keyword evidence="3" id="KW-1185">Reference proteome</keyword>
<feature type="transmembrane region" description="Helical" evidence="1">
    <location>
        <begin position="20"/>
        <end position="39"/>
    </location>
</feature>
<accession>A0ABQ3V9Y5</accession>
<dbReference type="EMBL" id="BNJJ01000002">
    <property type="protein sequence ID" value="GHO82947.1"/>
    <property type="molecule type" value="Genomic_DNA"/>
</dbReference>
<organism evidence="2 3">
    <name type="scientific">Dictyobacter formicarum</name>
    <dbReference type="NCBI Taxonomy" id="2778368"/>
    <lineage>
        <taxon>Bacteria</taxon>
        <taxon>Bacillati</taxon>
        <taxon>Chloroflexota</taxon>
        <taxon>Ktedonobacteria</taxon>
        <taxon>Ktedonobacterales</taxon>
        <taxon>Dictyobacteraceae</taxon>
        <taxon>Dictyobacter</taxon>
    </lineage>
</organism>
<comment type="caution">
    <text evidence="2">The sequence shown here is derived from an EMBL/GenBank/DDBJ whole genome shotgun (WGS) entry which is preliminary data.</text>
</comment>
<evidence type="ECO:0000313" key="3">
    <source>
        <dbReference type="Proteomes" id="UP000635565"/>
    </source>
</evidence>
<reference evidence="2 3" key="1">
    <citation type="journal article" date="2021" name="Int. J. Syst. Evol. Microbiol.">
        <title>Reticulibacter mediterranei gen. nov., sp. nov., within the new family Reticulibacteraceae fam. nov., and Ktedonospora formicarum gen. nov., sp. nov., Ktedonobacter robiniae sp. nov., Dictyobacter formicarum sp. nov. and Dictyobacter arantiisoli sp. nov., belonging to the class Ktedonobacteria.</title>
        <authorList>
            <person name="Yabe S."/>
            <person name="Zheng Y."/>
            <person name="Wang C.M."/>
            <person name="Sakai Y."/>
            <person name="Abe K."/>
            <person name="Yokota A."/>
            <person name="Donadio S."/>
            <person name="Cavaletti L."/>
            <person name="Monciardini P."/>
        </authorList>
    </citation>
    <scope>NUCLEOTIDE SEQUENCE [LARGE SCALE GENOMIC DNA]</scope>
    <source>
        <strain evidence="2 3">SOSP1-9</strain>
    </source>
</reference>
<sequence>MHNHDSKQQPFVTPLRCFRILHKPVFISVIFCSLLLILATCGQNVPNQPGVANVAPPMTKRLTTQEDGVISFNAFTSYATALRTVTNLGLQLALFCSGPTMPWQPIGAKDDFKVTHGVSTSGKIGETPTVTYETNLPTMVVMTTPLTPADWQNRLRASSGVAKIEHLHAINCPAIPSKLPSGLVGSLPQRQVGTYVHIHFAPGVNYDDALYTIQNNGFRLANYCYEHEPGQPADWSPMSQDQPFARTHTLVVATTILSPTDWAKRIARTKGITSLQYPFSSTCS</sequence>
<proteinExistence type="predicted"/>